<feature type="compositionally biased region" description="Polar residues" evidence="1">
    <location>
        <begin position="403"/>
        <end position="414"/>
    </location>
</feature>
<evidence type="ECO:0000313" key="2">
    <source>
        <dbReference type="EMBL" id="KFA60508.1"/>
    </source>
</evidence>
<feature type="region of interest" description="Disordered" evidence="1">
    <location>
        <begin position="629"/>
        <end position="659"/>
    </location>
</feature>
<feature type="compositionally biased region" description="Basic and acidic residues" evidence="1">
    <location>
        <begin position="44"/>
        <end position="53"/>
    </location>
</feature>
<evidence type="ECO:0000256" key="1">
    <source>
        <dbReference type="SAM" id="MobiDB-lite"/>
    </source>
</evidence>
<dbReference type="HOGENOM" id="CLU_386840_0_0_1"/>
<feature type="compositionally biased region" description="Polar residues" evidence="1">
    <location>
        <begin position="382"/>
        <end position="395"/>
    </location>
</feature>
<feature type="compositionally biased region" description="Polar residues" evidence="1">
    <location>
        <begin position="422"/>
        <end position="438"/>
    </location>
</feature>
<feature type="compositionally biased region" description="Low complexity" evidence="1">
    <location>
        <begin position="221"/>
        <end position="232"/>
    </location>
</feature>
<protein>
    <submittedName>
        <fullName evidence="2">Uncharacterized protein</fullName>
    </submittedName>
</protein>
<feature type="region of interest" description="Disordered" evidence="1">
    <location>
        <begin position="42"/>
        <end position="78"/>
    </location>
</feature>
<gene>
    <name evidence="2" type="ORF">S40285_07866</name>
</gene>
<feature type="compositionally biased region" description="Basic and acidic residues" evidence="1">
    <location>
        <begin position="356"/>
        <end position="369"/>
    </location>
</feature>
<dbReference type="InParanoid" id="A0A084Q973"/>
<name>A0A084Q973_STAC4</name>
<dbReference type="OrthoDB" id="5404004at2759"/>
<dbReference type="AlphaFoldDB" id="A0A084Q973"/>
<dbReference type="STRING" id="1283841.A0A084Q973"/>
<feature type="region of interest" description="Disordered" evidence="1">
    <location>
        <begin position="1"/>
        <end position="24"/>
    </location>
</feature>
<feature type="region of interest" description="Disordered" evidence="1">
    <location>
        <begin position="180"/>
        <end position="201"/>
    </location>
</feature>
<dbReference type="EMBL" id="KL660918">
    <property type="protein sequence ID" value="KFA60508.1"/>
    <property type="molecule type" value="Genomic_DNA"/>
</dbReference>
<feature type="compositionally biased region" description="Basic and acidic residues" evidence="1">
    <location>
        <begin position="1"/>
        <end position="15"/>
    </location>
</feature>
<reference evidence="2 3" key="1">
    <citation type="journal article" date="2014" name="BMC Genomics">
        <title>Comparative genome sequencing reveals chemotype-specific gene clusters in the toxigenic black mold Stachybotrys.</title>
        <authorList>
            <person name="Semeiks J."/>
            <person name="Borek D."/>
            <person name="Otwinowski Z."/>
            <person name="Grishin N.V."/>
        </authorList>
    </citation>
    <scope>NUCLEOTIDE SEQUENCE [LARGE SCALE GENOMIC DNA]</scope>
    <source>
        <strain evidence="2 3">IBT 40285</strain>
    </source>
</reference>
<dbReference type="OMA" id="QATHYQP"/>
<feature type="compositionally biased region" description="Low complexity" evidence="1">
    <location>
        <begin position="261"/>
        <end position="278"/>
    </location>
</feature>
<feature type="compositionally biased region" description="Pro residues" evidence="1">
    <location>
        <begin position="136"/>
        <end position="151"/>
    </location>
</feature>
<evidence type="ECO:0000313" key="3">
    <source>
        <dbReference type="Proteomes" id="UP000028524"/>
    </source>
</evidence>
<proteinExistence type="predicted"/>
<feature type="region of interest" description="Disordered" evidence="1">
    <location>
        <begin position="526"/>
        <end position="569"/>
    </location>
</feature>
<organism evidence="2 3">
    <name type="scientific">Stachybotrys chlorohalonatus (strain IBT 40285)</name>
    <dbReference type="NCBI Taxonomy" id="1283841"/>
    <lineage>
        <taxon>Eukaryota</taxon>
        <taxon>Fungi</taxon>
        <taxon>Dikarya</taxon>
        <taxon>Ascomycota</taxon>
        <taxon>Pezizomycotina</taxon>
        <taxon>Sordariomycetes</taxon>
        <taxon>Hypocreomycetidae</taxon>
        <taxon>Hypocreales</taxon>
        <taxon>Stachybotryaceae</taxon>
        <taxon>Stachybotrys</taxon>
    </lineage>
</organism>
<feature type="compositionally biased region" description="Low complexity" evidence="1">
    <location>
        <begin position="549"/>
        <end position="566"/>
    </location>
</feature>
<dbReference type="Proteomes" id="UP000028524">
    <property type="component" value="Unassembled WGS sequence"/>
</dbReference>
<feature type="region of interest" description="Disordered" evidence="1">
    <location>
        <begin position="356"/>
        <end position="480"/>
    </location>
</feature>
<feature type="compositionally biased region" description="Polar residues" evidence="1">
    <location>
        <begin position="461"/>
        <end position="479"/>
    </location>
</feature>
<keyword evidence="3" id="KW-1185">Reference proteome</keyword>
<feature type="region of interest" description="Disordered" evidence="1">
    <location>
        <begin position="128"/>
        <end position="168"/>
    </location>
</feature>
<feature type="region of interest" description="Disordered" evidence="1">
    <location>
        <begin position="221"/>
        <end position="299"/>
    </location>
</feature>
<sequence>MPGLVSDRRLRRDTGLPHNPRAPSPILAASLLANTSAPHAVVDGTRRPQDRRQFAMASRTRSTTVVDRPGAGPSVQPLRRLDLDTNKRISRDDMDIAQLRPRKANYETRISRDDLAITTRQFDRANYRSYHIPIRGKPPSPETSPKDPAPPGLAVRTTTPDSMDGRSVKGETGVIAIGMALGSPAHPPEPSSIPWHSQAAAAPQVKPSVPAAVAIPSAVTSKGATATNTTAAPPMAVQQEAPKARKWGIFGRSRSKRGRTPETASPSSSAAATPNPTAVRSGTFPGASPGKSKHTPIIAQVPPVPAIPQSCFLDVEIPDITMERYSVMFSGVLEPQQTSSLLARRQATLDRLKNIREALPDRKDSKGPEGEEEGTDEWPRPQISTGGHSRRSPSFTLFPATPNRVNPNLSTTNLALKASPLARSNTSPGLLPSPSRTTFPEPKASGESSRPKFSARYLDLSQASPRTTTPRNDLQSTPRSHLIDVPLTAHSLKSLESVTPTPAEPDVHIRDKLHPTVAEPAWQMVTPPGPSEISAHKPRQSSISSERMTVAAQDTTSSSSATESTAPEQLNDHAKQALEDAVEISIARQISISQQQRKLLRPLQTATSVRRKEPSPYGVGIATKMTLGRKGSTPTLIHPPDQGEALTHRKSSRGILEAI</sequence>
<accession>A0A084Q973</accession>